<dbReference type="SMART" id="SM01085">
    <property type="entry name" value="CK_II_beta"/>
    <property type="match status" value="1"/>
</dbReference>
<evidence type="ECO:0000313" key="5">
    <source>
        <dbReference type="Proteomes" id="UP000734854"/>
    </source>
</evidence>
<gene>
    <name evidence="4" type="ORF">ZIOFF_066465</name>
</gene>
<dbReference type="InterPro" id="IPR035991">
    <property type="entry name" value="Casein_kinase_II_beta-like"/>
</dbReference>
<evidence type="ECO:0000256" key="1">
    <source>
        <dbReference type="ARBA" id="ARBA00006941"/>
    </source>
</evidence>
<dbReference type="PANTHER" id="PTHR11740">
    <property type="entry name" value="CASEIN KINASE II SUBUNIT BETA"/>
    <property type="match status" value="1"/>
</dbReference>
<keyword evidence="5" id="KW-1185">Reference proteome</keyword>
<dbReference type="PANTHER" id="PTHR11740:SF36">
    <property type="entry name" value="CASEIN KINASE II SUBUNIT BETA"/>
    <property type="match status" value="1"/>
</dbReference>
<comment type="caution">
    <text evidence="4">The sequence shown here is derived from an EMBL/GenBank/DDBJ whole genome shotgun (WGS) entry which is preliminary data.</text>
</comment>
<comment type="similarity">
    <text evidence="1 2">Belongs to the casein kinase 2 subunit beta family.</text>
</comment>
<dbReference type="AlphaFoldDB" id="A0A8J5KDV3"/>
<name>A0A8J5KDV3_ZINOF</name>
<accession>A0A8J5KDV3</accession>
<proteinExistence type="inferred from homology"/>
<dbReference type="SUPFAM" id="SSF57798">
    <property type="entry name" value="Casein kinase II beta subunit"/>
    <property type="match status" value="1"/>
</dbReference>
<protein>
    <recommendedName>
        <fullName evidence="2">Casein kinase II subunit beta</fullName>
        <shortName evidence="2">CK II beta</shortName>
    </recommendedName>
</protein>
<comment type="function">
    <text evidence="2">Plays a complex role in regulating the basal catalytic activity of the alpha subunit.</text>
</comment>
<feature type="region of interest" description="Disordered" evidence="3">
    <location>
        <begin position="1"/>
        <end position="80"/>
    </location>
</feature>
<dbReference type="InterPro" id="IPR016149">
    <property type="entry name" value="Casein_kin_II_reg-sub_N"/>
</dbReference>
<dbReference type="GO" id="GO:0005956">
    <property type="term" value="C:protein kinase CK2 complex"/>
    <property type="evidence" value="ECO:0007669"/>
    <property type="project" value="UniProtKB-UniRule"/>
</dbReference>
<dbReference type="InterPro" id="IPR000704">
    <property type="entry name" value="Casein_kinase_II_reg-sub"/>
</dbReference>
<evidence type="ECO:0000256" key="3">
    <source>
        <dbReference type="SAM" id="MobiDB-lite"/>
    </source>
</evidence>
<dbReference type="GO" id="GO:0005737">
    <property type="term" value="C:cytoplasm"/>
    <property type="evidence" value="ECO:0007669"/>
    <property type="project" value="TreeGrafter"/>
</dbReference>
<organism evidence="4 5">
    <name type="scientific">Zingiber officinale</name>
    <name type="common">Ginger</name>
    <name type="synonym">Amomum zingiber</name>
    <dbReference type="NCBI Taxonomy" id="94328"/>
    <lineage>
        <taxon>Eukaryota</taxon>
        <taxon>Viridiplantae</taxon>
        <taxon>Streptophyta</taxon>
        <taxon>Embryophyta</taxon>
        <taxon>Tracheophyta</taxon>
        <taxon>Spermatophyta</taxon>
        <taxon>Magnoliopsida</taxon>
        <taxon>Liliopsida</taxon>
        <taxon>Zingiberales</taxon>
        <taxon>Zingiberaceae</taxon>
        <taxon>Zingiber</taxon>
    </lineage>
</organism>
<dbReference type="Pfam" id="PF01214">
    <property type="entry name" value="CK_II_beta"/>
    <property type="match status" value="1"/>
</dbReference>
<dbReference type="Gene3D" id="1.10.1820.10">
    <property type="entry name" value="protein kinase ck2 holoenzyme, chain C, domain 1"/>
    <property type="match status" value="1"/>
</dbReference>
<reference evidence="4 5" key="1">
    <citation type="submission" date="2020-08" db="EMBL/GenBank/DDBJ databases">
        <title>Plant Genome Project.</title>
        <authorList>
            <person name="Zhang R.-G."/>
        </authorList>
    </citation>
    <scope>NUCLEOTIDE SEQUENCE [LARGE SCALE GENOMIC DNA]</scope>
    <source>
        <tissue evidence="4">Rhizome</tissue>
    </source>
</reference>
<sequence length="298" mass="32036">MLKTGSNARDRSGAANANPNPKTSAAFEPNSKASSKIPLPISGSKKRLDSTSTSALPSKEAHFNDKPTLGSEETDLSTSEGEDSSWITWFCGLRGNELLCEVDEDYIQDDFNLCGLQGLIPFYDYALDMILDNDSLSDIDGACIGTTFPHLFLMTFPSAKPSAAVQQYVPKDLLFIGEFVGFIVYLKESSKNQAEEMSSNYVIKEESYDYHPKHHQHQAPSPRGVVRRSSSSSSSSCCSQGVAGFAAPKCVCAPATHAGSFKCRLHRTNPQAYKPLSPTTIPAPRLSGAAAAAPAVEA</sequence>
<dbReference type="GO" id="GO:0019887">
    <property type="term" value="F:protein kinase regulator activity"/>
    <property type="evidence" value="ECO:0007669"/>
    <property type="project" value="InterPro"/>
</dbReference>
<evidence type="ECO:0000256" key="2">
    <source>
        <dbReference type="RuleBase" id="RU361268"/>
    </source>
</evidence>
<dbReference type="EMBL" id="JACMSC010000018">
    <property type="protein sequence ID" value="KAG6477213.1"/>
    <property type="molecule type" value="Genomic_DNA"/>
</dbReference>
<dbReference type="PRINTS" id="PR00472">
    <property type="entry name" value="CASNKINASEII"/>
</dbReference>
<dbReference type="Proteomes" id="UP000734854">
    <property type="component" value="Unassembled WGS sequence"/>
</dbReference>
<comment type="subunit">
    <text evidence="2">Tetramer of two alpha and two beta subunits.</text>
</comment>
<evidence type="ECO:0000313" key="4">
    <source>
        <dbReference type="EMBL" id="KAG6477213.1"/>
    </source>
</evidence>